<evidence type="ECO:0000313" key="3">
    <source>
        <dbReference type="Proteomes" id="UP001295423"/>
    </source>
</evidence>
<dbReference type="Proteomes" id="UP001295423">
    <property type="component" value="Unassembled WGS sequence"/>
</dbReference>
<proteinExistence type="predicted"/>
<evidence type="ECO:0000313" key="2">
    <source>
        <dbReference type="EMBL" id="CAJ1959623.1"/>
    </source>
</evidence>
<reference evidence="2" key="1">
    <citation type="submission" date="2023-08" db="EMBL/GenBank/DDBJ databases">
        <authorList>
            <person name="Audoor S."/>
            <person name="Bilcke G."/>
        </authorList>
    </citation>
    <scope>NUCLEOTIDE SEQUENCE</scope>
</reference>
<keyword evidence="3" id="KW-1185">Reference proteome</keyword>
<feature type="region of interest" description="Disordered" evidence="1">
    <location>
        <begin position="767"/>
        <end position="814"/>
    </location>
</feature>
<dbReference type="AlphaFoldDB" id="A0AAD2G1L6"/>
<gene>
    <name evidence="2" type="ORF">CYCCA115_LOCUS18042</name>
</gene>
<evidence type="ECO:0000256" key="1">
    <source>
        <dbReference type="SAM" id="MobiDB-lite"/>
    </source>
</evidence>
<feature type="compositionally biased region" description="Basic residues" evidence="1">
    <location>
        <begin position="782"/>
        <end position="809"/>
    </location>
</feature>
<organism evidence="2 3">
    <name type="scientific">Cylindrotheca closterium</name>
    <dbReference type="NCBI Taxonomy" id="2856"/>
    <lineage>
        <taxon>Eukaryota</taxon>
        <taxon>Sar</taxon>
        <taxon>Stramenopiles</taxon>
        <taxon>Ochrophyta</taxon>
        <taxon>Bacillariophyta</taxon>
        <taxon>Bacillariophyceae</taxon>
        <taxon>Bacillariophycidae</taxon>
        <taxon>Bacillariales</taxon>
        <taxon>Bacillariaceae</taxon>
        <taxon>Cylindrotheca</taxon>
    </lineage>
</organism>
<accession>A0AAD2G1L6</accession>
<comment type="caution">
    <text evidence="2">The sequence shown here is derived from an EMBL/GenBank/DDBJ whole genome shotgun (WGS) entry which is preliminary data.</text>
</comment>
<name>A0AAD2G1L6_9STRA</name>
<sequence length="973" mass="110878">MNRSGSSIVKKHLNSRIVENTTAILGDGATNAEDELGHDFKQRLKKTLSHEKTDKTRRDYRNRILRMTKYFQQKCFRYFEAGVHKNTSAEMNDPAMYFYDKYEYDLIYAGLNVDYVLKFLMDQERTAAGNLRTKADMQKFRDAIKWGAQIRGEALSQECWDKLDLYLFSYKRQVAAGKGNGDVQTKEADPITKELYMLICKWASEDGNTMVDFWTKTQWNCMSRCGNIDYLGFSNFRIVLDAHAVTHDTTKKDKDGDRCFAKHIYANHEYHYLCQWTAMGNYCALYKNELGQTQKLFMWNTKDGSAAKKYQEQLKALVNKTEERRNIVSSHCRKGHFNAYGLRKGAASYASSGTTCAPSLSSIAHRGDWSMGSVFDIYWRFLPVGDHYLGQILSGKDPMKPSFKTLPPHWKMANPMGHPLIREVMNANFGPILKTHSEADYDPTGLLLRCLACMVWHAKSFQEYIAHNPSNELVKVPFYNMRGSEIDALQQLITVEPTPDVMTTVTGVPPHIETTCQMKAIHDNLIQLLAQTRISEDNQKQRDEQLKADLVAAVHHGIEQNAISNGNITAKGINDIIQKHQDATNKQLTEHLQAMLRSLPPQFQGGQPAQIPPPGNQVQQGGGLLLQKPDQGKYFYTERFWSVPEDFEFPPKPNLPQALRCWLKGIRYGNNYVKPFRQLRPKDLPTTALQSQMRVEWQKFFKYLENNGLEMPSNTSEEVTEAQLERTTDEMWDLLEKKVSYAFTRKNAKSHCLSTFARKVSPSEIVKNGNPSDKTYLESRQKAKPAARQYKNRVRPLAKNPKYLRRGKQKTTANATNPARLQQATIHAGAGILLEPIDHSPRVLNSTRYSIEANAEQDRMMEEYGVGRGPTGPPAVAIGHHDQTSPTYLQELIDRFGIRHPYPPISVPGPLGPCACAGCSKELELGRHRCARCNIVIHNNCAMDRNWYMQKNGEEMCFCSDQCKKNLPGGRYL</sequence>
<protein>
    <submittedName>
        <fullName evidence="2">Uncharacterized protein</fullName>
    </submittedName>
</protein>
<dbReference type="EMBL" id="CAKOGP040002012">
    <property type="protein sequence ID" value="CAJ1959623.1"/>
    <property type="molecule type" value="Genomic_DNA"/>
</dbReference>